<dbReference type="Pfam" id="PF00664">
    <property type="entry name" value="ABC_membrane"/>
    <property type="match status" value="1"/>
</dbReference>
<dbReference type="Gene3D" id="3.40.50.300">
    <property type="entry name" value="P-loop containing nucleotide triphosphate hydrolases"/>
    <property type="match status" value="1"/>
</dbReference>
<proteinExistence type="inferred from homology"/>
<dbReference type="GO" id="GO:0015421">
    <property type="term" value="F:ABC-type oligopeptide transporter activity"/>
    <property type="evidence" value="ECO:0007669"/>
    <property type="project" value="TreeGrafter"/>
</dbReference>
<name>A0A540WEI8_9ACTN</name>
<evidence type="ECO:0000256" key="2">
    <source>
        <dbReference type="ARBA" id="ARBA00022448"/>
    </source>
</evidence>
<reference evidence="14 15" key="1">
    <citation type="submission" date="2019-06" db="EMBL/GenBank/DDBJ databases">
        <title>Description of Kitasatospora acidophila sp. nov. isolated from pine grove soil, and reclassification of Streptomyces novaecaesareae to Kitasatospora novaeceasareae comb. nov.</title>
        <authorList>
            <person name="Kim M.J."/>
        </authorList>
    </citation>
    <scope>NUCLEOTIDE SEQUENCE [LARGE SCALE GENOMIC DNA]</scope>
    <source>
        <strain evidence="14 15">MMS16-CNU292</strain>
    </source>
</reference>
<evidence type="ECO:0000259" key="12">
    <source>
        <dbReference type="PROSITE" id="PS50893"/>
    </source>
</evidence>
<dbReference type="AlphaFoldDB" id="A0A540WEI8"/>
<dbReference type="GO" id="GO:0005886">
    <property type="term" value="C:plasma membrane"/>
    <property type="evidence" value="ECO:0007669"/>
    <property type="project" value="UniProtKB-SubCell"/>
</dbReference>
<feature type="transmembrane region" description="Helical" evidence="11">
    <location>
        <begin position="150"/>
        <end position="169"/>
    </location>
</feature>
<dbReference type="InterPro" id="IPR039421">
    <property type="entry name" value="Type_1_exporter"/>
</dbReference>
<sequence>MWRVLALFRPHFGRVAAMLTLVLLSSAVAMASPFLLRQILDVALPERRIGLLSMLAGAMVTVTAVSGALGVFQSYLSTVIGQLVMCDLRSAVYTHLQRLSLSFFTRTHTGEVQSRIANDIGGADTVVTSVLTGLVGNAASVAASLTAMMLLDWQLSLASLALLPFVIWVNRRVGQERRALATERQEQMAVLSTLVEETLSISGFLLGRLMGRSRQLSERFAAESKTLGEIAVRTTMAGRWRQSGLQVVVAAMPVLIYWVAGLVDGHGSAAITVGTLVAFTTLQQSLLNPAIQLIQLGTAVQVSLSLFGRVFEYLDLPVEVSEPGDPVPLPRARGDIRFENVSFGYGENPVLRDITIDVPAGTSLAVVGPTGAGKSTLGYLVLRLYDATVGRVTIDGVDVRDLDFATISRTVGMVSQDTHLFHTSVAENLRFGKPDATEAELVAAAELAQIHELIAGLPDGYDTVVGERGHRFSGGEKQRLAIARTMLRNPPVLLLDEATSALDTRTERAVQEALAELAKNRTTITIAHRLTTIENADQIVVLGRGRVLERGTHQELAALGGEYSALLAGTSRVATVAGS</sequence>
<dbReference type="PANTHER" id="PTHR43394">
    <property type="entry name" value="ATP-DEPENDENT PERMEASE MDL1, MITOCHONDRIAL"/>
    <property type="match status" value="1"/>
</dbReference>
<feature type="domain" description="ABC transporter" evidence="12">
    <location>
        <begin position="336"/>
        <end position="569"/>
    </location>
</feature>
<evidence type="ECO:0000256" key="5">
    <source>
        <dbReference type="ARBA" id="ARBA00022840"/>
    </source>
</evidence>
<evidence type="ECO:0000256" key="9">
    <source>
        <dbReference type="ARBA" id="ARBA00061644"/>
    </source>
</evidence>
<evidence type="ECO:0000256" key="8">
    <source>
        <dbReference type="ARBA" id="ARBA00055053"/>
    </source>
</evidence>
<evidence type="ECO:0000256" key="10">
    <source>
        <dbReference type="ARBA" id="ARBA00071747"/>
    </source>
</evidence>
<dbReference type="GO" id="GO:0005524">
    <property type="term" value="F:ATP binding"/>
    <property type="evidence" value="ECO:0007669"/>
    <property type="project" value="UniProtKB-KW"/>
</dbReference>
<dbReference type="PROSITE" id="PS50929">
    <property type="entry name" value="ABC_TM1F"/>
    <property type="match status" value="1"/>
</dbReference>
<keyword evidence="6 11" id="KW-1133">Transmembrane helix</keyword>
<comment type="subcellular location">
    <subcellularLocation>
        <location evidence="1">Cell membrane</location>
        <topology evidence="1">Multi-pass membrane protein</topology>
    </subcellularLocation>
</comment>
<evidence type="ECO:0000313" key="15">
    <source>
        <dbReference type="Proteomes" id="UP000319103"/>
    </source>
</evidence>
<dbReference type="SMART" id="SM00382">
    <property type="entry name" value="AAA"/>
    <property type="match status" value="1"/>
</dbReference>
<dbReference type="OrthoDB" id="9806127at2"/>
<dbReference type="SUPFAM" id="SSF52540">
    <property type="entry name" value="P-loop containing nucleoside triphosphate hydrolases"/>
    <property type="match status" value="1"/>
</dbReference>
<evidence type="ECO:0000256" key="4">
    <source>
        <dbReference type="ARBA" id="ARBA00022741"/>
    </source>
</evidence>
<protein>
    <recommendedName>
        <fullName evidence="10">Fatty acid ABC transporter ATP-binding/permease protein</fullName>
    </recommendedName>
</protein>
<dbReference type="FunFam" id="3.40.50.300:FF:000287">
    <property type="entry name" value="Multidrug ABC transporter ATP-binding protein"/>
    <property type="match status" value="1"/>
</dbReference>
<keyword evidence="5 14" id="KW-0067">ATP-binding</keyword>
<evidence type="ECO:0000256" key="7">
    <source>
        <dbReference type="ARBA" id="ARBA00023136"/>
    </source>
</evidence>
<accession>A0A540WEI8</accession>
<dbReference type="InterPro" id="IPR017871">
    <property type="entry name" value="ABC_transporter-like_CS"/>
</dbReference>
<dbReference type="InterPro" id="IPR011527">
    <property type="entry name" value="ABC1_TM_dom"/>
</dbReference>
<dbReference type="Proteomes" id="UP000319103">
    <property type="component" value="Unassembled WGS sequence"/>
</dbReference>
<dbReference type="PROSITE" id="PS00211">
    <property type="entry name" value="ABC_TRANSPORTER_1"/>
    <property type="match status" value="1"/>
</dbReference>
<keyword evidence="15" id="KW-1185">Reference proteome</keyword>
<dbReference type="SUPFAM" id="SSF90123">
    <property type="entry name" value="ABC transporter transmembrane region"/>
    <property type="match status" value="1"/>
</dbReference>
<dbReference type="Pfam" id="PF00005">
    <property type="entry name" value="ABC_tran"/>
    <property type="match status" value="1"/>
</dbReference>
<feature type="transmembrane region" description="Helical" evidence="11">
    <location>
        <begin position="55"/>
        <end position="76"/>
    </location>
</feature>
<evidence type="ECO:0000259" key="13">
    <source>
        <dbReference type="PROSITE" id="PS50929"/>
    </source>
</evidence>
<dbReference type="InterPro" id="IPR036640">
    <property type="entry name" value="ABC1_TM_sf"/>
</dbReference>
<evidence type="ECO:0000256" key="6">
    <source>
        <dbReference type="ARBA" id="ARBA00022989"/>
    </source>
</evidence>
<evidence type="ECO:0000313" key="14">
    <source>
        <dbReference type="EMBL" id="TQF07453.1"/>
    </source>
</evidence>
<keyword evidence="4" id="KW-0547">Nucleotide-binding</keyword>
<keyword evidence="7 11" id="KW-0472">Membrane</keyword>
<dbReference type="InterPro" id="IPR027417">
    <property type="entry name" value="P-loop_NTPase"/>
</dbReference>
<comment type="similarity">
    <text evidence="9">Belongs to the ABC transporter superfamily. Lipid exporter (TC 3.A.1.106) family.</text>
</comment>
<dbReference type="InterPro" id="IPR003439">
    <property type="entry name" value="ABC_transporter-like_ATP-bd"/>
</dbReference>
<dbReference type="GO" id="GO:0016887">
    <property type="term" value="F:ATP hydrolysis activity"/>
    <property type="evidence" value="ECO:0007669"/>
    <property type="project" value="InterPro"/>
</dbReference>
<dbReference type="Gene3D" id="1.20.1560.10">
    <property type="entry name" value="ABC transporter type 1, transmembrane domain"/>
    <property type="match status" value="1"/>
</dbReference>
<dbReference type="PANTHER" id="PTHR43394:SF1">
    <property type="entry name" value="ATP-BINDING CASSETTE SUB-FAMILY B MEMBER 10, MITOCHONDRIAL"/>
    <property type="match status" value="1"/>
</dbReference>
<evidence type="ECO:0000256" key="3">
    <source>
        <dbReference type="ARBA" id="ARBA00022692"/>
    </source>
</evidence>
<evidence type="ECO:0000256" key="1">
    <source>
        <dbReference type="ARBA" id="ARBA00004651"/>
    </source>
</evidence>
<keyword evidence="2" id="KW-0813">Transport</keyword>
<organism evidence="14 15">
    <name type="scientific">Kitasatospora acidiphila</name>
    <dbReference type="NCBI Taxonomy" id="2567942"/>
    <lineage>
        <taxon>Bacteria</taxon>
        <taxon>Bacillati</taxon>
        <taxon>Actinomycetota</taxon>
        <taxon>Actinomycetes</taxon>
        <taxon>Kitasatosporales</taxon>
        <taxon>Streptomycetaceae</taxon>
        <taxon>Kitasatospora</taxon>
    </lineage>
</organism>
<comment type="function">
    <text evidence="8">ABC transporter involved in fatty acid import. Transmembrane domains (TMD) form a pore in the membrane and the ATP-binding domain (NBD) is responsible for energy generation.</text>
</comment>
<feature type="transmembrane region" description="Helical" evidence="11">
    <location>
        <begin position="243"/>
        <end position="263"/>
    </location>
</feature>
<evidence type="ECO:0000256" key="11">
    <source>
        <dbReference type="SAM" id="Phobius"/>
    </source>
</evidence>
<dbReference type="PROSITE" id="PS50893">
    <property type="entry name" value="ABC_TRANSPORTER_2"/>
    <property type="match status" value="1"/>
</dbReference>
<feature type="domain" description="ABC transmembrane type-1" evidence="13">
    <location>
        <begin position="16"/>
        <end position="301"/>
    </location>
</feature>
<keyword evidence="3 11" id="KW-0812">Transmembrane</keyword>
<dbReference type="CDD" id="cd18550">
    <property type="entry name" value="ABC_6TM_exporter_like"/>
    <property type="match status" value="1"/>
</dbReference>
<comment type="caution">
    <text evidence="14">The sequence shown here is derived from an EMBL/GenBank/DDBJ whole genome shotgun (WGS) entry which is preliminary data.</text>
</comment>
<dbReference type="EMBL" id="VIGB01000003">
    <property type="protein sequence ID" value="TQF07453.1"/>
    <property type="molecule type" value="Genomic_DNA"/>
</dbReference>
<dbReference type="InterPro" id="IPR003593">
    <property type="entry name" value="AAA+_ATPase"/>
</dbReference>
<gene>
    <name evidence="14" type="ORF">E6W39_19685</name>
</gene>